<organism evidence="7 8">
    <name type="scientific">Marinobacterium nitratireducens</name>
    <dbReference type="NCBI Taxonomy" id="518897"/>
    <lineage>
        <taxon>Bacteria</taxon>
        <taxon>Pseudomonadati</taxon>
        <taxon>Pseudomonadota</taxon>
        <taxon>Gammaproteobacteria</taxon>
        <taxon>Oceanospirillales</taxon>
        <taxon>Oceanospirillaceae</taxon>
        <taxon>Marinobacterium</taxon>
    </lineage>
</organism>
<feature type="transmembrane region" description="Helical" evidence="6">
    <location>
        <begin position="340"/>
        <end position="361"/>
    </location>
</feature>
<dbReference type="GO" id="GO:0022857">
    <property type="term" value="F:transmembrane transporter activity"/>
    <property type="evidence" value="ECO:0007669"/>
    <property type="project" value="InterPro"/>
</dbReference>
<feature type="transmembrane region" description="Helical" evidence="6">
    <location>
        <begin position="216"/>
        <end position="238"/>
    </location>
</feature>
<evidence type="ECO:0000256" key="4">
    <source>
        <dbReference type="ARBA" id="ARBA00022989"/>
    </source>
</evidence>
<keyword evidence="2" id="KW-1003">Cell membrane</keyword>
<evidence type="ECO:0000313" key="8">
    <source>
        <dbReference type="Proteomes" id="UP000599578"/>
    </source>
</evidence>
<evidence type="ECO:0000256" key="5">
    <source>
        <dbReference type="ARBA" id="ARBA00023136"/>
    </source>
</evidence>
<feature type="transmembrane region" description="Helical" evidence="6">
    <location>
        <begin position="63"/>
        <end position="82"/>
    </location>
</feature>
<accession>A0A917ZCN0</accession>
<feature type="transmembrane region" description="Helical" evidence="6">
    <location>
        <begin position="281"/>
        <end position="298"/>
    </location>
</feature>
<keyword evidence="4 6" id="KW-1133">Transmembrane helix</keyword>
<dbReference type="InterPro" id="IPR050189">
    <property type="entry name" value="MFS_Efflux_Transporters"/>
</dbReference>
<feature type="transmembrane region" description="Helical" evidence="6">
    <location>
        <begin position="89"/>
        <end position="109"/>
    </location>
</feature>
<dbReference type="PANTHER" id="PTHR43124">
    <property type="entry name" value="PURINE EFFLUX PUMP PBUE"/>
    <property type="match status" value="1"/>
</dbReference>
<proteinExistence type="predicted"/>
<feature type="transmembrane region" description="Helical" evidence="6">
    <location>
        <begin position="304"/>
        <end position="328"/>
    </location>
</feature>
<dbReference type="GO" id="GO:0005886">
    <property type="term" value="C:plasma membrane"/>
    <property type="evidence" value="ECO:0007669"/>
    <property type="project" value="UniProtKB-SubCell"/>
</dbReference>
<dbReference type="PANTHER" id="PTHR43124:SF10">
    <property type="entry name" value="PURINE EFFLUX PUMP PBUE"/>
    <property type="match status" value="1"/>
</dbReference>
<name>A0A917ZCN0_9GAMM</name>
<keyword evidence="5 6" id="KW-0472">Membrane</keyword>
<dbReference type="InterPro" id="IPR011701">
    <property type="entry name" value="MFS"/>
</dbReference>
<sequence>MQNTLEMNVAIDAKQLENPPLSTTSLWRAIVFGTVAMLVFLLMPAYVGALATLGFDDSQLGNLASMDLAGITVACVLALGWIKRVDWRLAGMLAMASLVAVNLLCAGISDYQTLMGLRFIAGLAGGSGIVLAYTIIAGSSAPDRYTGLFVTIQVLAQSLGFVVAPSLMENFGVDSFYYLFAALALAALPLLKAFPKRGQDSRNASAGGESQRSSRLALMLVLLSMTLFFTGQGAIWAFGERIGMAGGLDAQAVANTLALTAFASLFGAALSAWMDVRYGRFWPILTAILVQLVALALFTGEMNAVYFATLFSIFAFSWNFGIAFQVGVVASMDHGGRFTALIPAFQGAGLAIGPSLAGIFLNGGGYFSINLVSGVALVAYLLFILPFAIHKKN</sequence>
<dbReference type="SUPFAM" id="SSF103473">
    <property type="entry name" value="MFS general substrate transporter"/>
    <property type="match status" value="1"/>
</dbReference>
<feature type="transmembrane region" description="Helical" evidence="6">
    <location>
        <begin position="115"/>
        <end position="138"/>
    </location>
</feature>
<dbReference type="Pfam" id="PF07690">
    <property type="entry name" value="MFS_1"/>
    <property type="match status" value="1"/>
</dbReference>
<dbReference type="Gene3D" id="1.20.1250.20">
    <property type="entry name" value="MFS general substrate transporter like domains"/>
    <property type="match status" value="1"/>
</dbReference>
<feature type="transmembrane region" description="Helical" evidence="6">
    <location>
        <begin position="250"/>
        <end position="274"/>
    </location>
</feature>
<evidence type="ECO:0000256" key="3">
    <source>
        <dbReference type="ARBA" id="ARBA00022692"/>
    </source>
</evidence>
<feature type="transmembrane region" description="Helical" evidence="6">
    <location>
        <begin position="367"/>
        <end position="389"/>
    </location>
</feature>
<dbReference type="EMBL" id="BMLT01000003">
    <property type="protein sequence ID" value="GGO79309.1"/>
    <property type="molecule type" value="Genomic_DNA"/>
</dbReference>
<feature type="transmembrane region" description="Helical" evidence="6">
    <location>
        <begin position="29"/>
        <end position="51"/>
    </location>
</feature>
<feature type="transmembrane region" description="Helical" evidence="6">
    <location>
        <begin position="145"/>
        <end position="164"/>
    </location>
</feature>
<protein>
    <submittedName>
        <fullName evidence="7">MFS transporter</fullName>
    </submittedName>
</protein>
<evidence type="ECO:0000313" key="7">
    <source>
        <dbReference type="EMBL" id="GGO79309.1"/>
    </source>
</evidence>
<gene>
    <name evidence="7" type="ORF">GCM10011348_13270</name>
</gene>
<dbReference type="InterPro" id="IPR036259">
    <property type="entry name" value="MFS_trans_sf"/>
</dbReference>
<reference evidence="7 8" key="1">
    <citation type="journal article" date="2014" name="Int. J. Syst. Evol. Microbiol.">
        <title>Complete genome sequence of Corynebacterium casei LMG S-19264T (=DSM 44701T), isolated from a smear-ripened cheese.</title>
        <authorList>
            <consortium name="US DOE Joint Genome Institute (JGI-PGF)"/>
            <person name="Walter F."/>
            <person name="Albersmeier A."/>
            <person name="Kalinowski J."/>
            <person name="Ruckert C."/>
        </authorList>
    </citation>
    <scope>NUCLEOTIDE SEQUENCE [LARGE SCALE GENOMIC DNA]</scope>
    <source>
        <strain evidence="7 8">CGMCC 1.7286</strain>
    </source>
</reference>
<evidence type="ECO:0000256" key="1">
    <source>
        <dbReference type="ARBA" id="ARBA00004651"/>
    </source>
</evidence>
<dbReference type="RefSeq" id="WP_188859698.1">
    <property type="nucleotide sequence ID" value="NZ_BMLT01000003.1"/>
</dbReference>
<keyword evidence="8" id="KW-1185">Reference proteome</keyword>
<comment type="caution">
    <text evidence="7">The sequence shown here is derived from an EMBL/GenBank/DDBJ whole genome shotgun (WGS) entry which is preliminary data.</text>
</comment>
<dbReference type="Proteomes" id="UP000599578">
    <property type="component" value="Unassembled WGS sequence"/>
</dbReference>
<feature type="transmembrane region" description="Helical" evidence="6">
    <location>
        <begin position="176"/>
        <end position="195"/>
    </location>
</feature>
<evidence type="ECO:0000256" key="6">
    <source>
        <dbReference type="SAM" id="Phobius"/>
    </source>
</evidence>
<comment type="subcellular location">
    <subcellularLocation>
        <location evidence="1">Cell membrane</location>
        <topology evidence="1">Multi-pass membrane protein</topology>
    </subcellularLocation>
</comment>
<dbReference type="AlphaFoldDB" id="A0A917ZCN0"/>
<keyword evidence="3 6" id="KW-0812">Transmembrane</keyword>
<evidence type="ECO:0000256" key="2">
    <source>
        <dbReference type="ARBA" id="ARBA00022475"/>
    </source>
</evidence>